<dbReference type="Gramene" id="MELO3C034703.2.1">
    <property type="protein sequence ID" value="MELO3C034703.2.1"/>
    <property type="gene ID" value="MELO3C034703.2"/>
</dbReference>
<keyword evidence="1" id="KW-0813">Transport</keyword>
<dbReference type="PROSITE" id="PS51485">
    <property type="entry name" value="PHYTOCYANIN"/>
    <property type="match status" value="1"/>
</dbReference>
<dbReference type="CDD" id="cd04216">
    <property type="entry name" value="Phytocyanin"/>
    <property type="match status" value="1"/>
</dbReference>
<dbReference type="Gene3D" id="2.60.40.420">
    <property type="entry name" value="Cupredoxins - blue copper proteins"/>
    <property type="match status" value="1"/>
</dbReference>
<keyword evidence="2" id="KW-0479">Metal-binding</keyword>
<dbReference type="EnsemblPlants" id="MELO3C034703.2.1">
    <property type="protein sequence ID" value="MELO3C034703.2.1"/>
    <property type="gene ID" value="MELO3C034703.2"/>
</dbReference>
<evidence type="ECO:0000256" key="3">
    <source>
        <dbReference type="ARBA" id="ARBA00022982"/>
    </source>
</evidence>
<dbReference type="PANTHER" id="PTHR33021:SF179">
    <property type="entry name" value="OS09G0541100 PROTEIN"/>
    <property type="match status" value="1"/>
</dbReference>
<feature type="domain" description="Phytocyanin" evidence="6">
    <location>
        <begin position="45"/>
        <end position="145"/>
    </location>
</feature>
<evidence type="ECO:0000256" key="5">
    <source>
        <dbReference type="ARBA" id="ARBA00023180"/>
    </source>
</evidence>
<sequence>MEKKTKKKSQQNQMQWATQRRYSPCPSLQLMGLKPISFFGVSMCEVFVVGDEDGWNSGINFATWSQSHNFTKGDFLVFNYAKNVHNVYEVIEETYRSCEAKNGVLGEYDSGNDKIELKEGRNYWFICNVVGHCLGGMRFGIEVKQQPNSSTHLPLNPIDQSPPPNTNHASICCGRYPMWWTFFICILLLMF</sequence>
<dbReference type="InterPro" id="IPR008972">
    <property type="entry name" value="Cupredoxin"/>
</dbReference>
<reference evidence="7" key="1">
    <citation type="submission" date="2023-03" db="UniProtKB">
        <authorList>
            <consortium name="EnsemblPlants"/>
        </authorList>
    </citation>
    <scope>IDENTIFICATION</scope>
</reference>
<keyword evidence="3" id="KW-0249">Electron transport</keyword>
<dbReference type="InterPro" id="IPR039391">
    <property type="entry name" value="Phytocyanin-like"/>
</dbReference>
<dbReference type="PANTHER" id="PTHR33021">
    <property type="entry name" value="BLUE COPPER PROTEIN"/>
    <property type="match status" value="1"/>
</dbReference>
<evidence type="ECO:0000256" key="1">
    <source>
        <dbReference type="ARBA" id="ARBA00022448"/>
    </source>
</evidence>
<dbReference type="FunFam" id="2.60.40.420:FF:000003">
    <property type="entry name" value="Blue copper"/>
    <property type="match status" value="1"/>
</dbReference>
<proteinExistence type="predicted"/>
<dbReference type="InterPro" id="IPR003245">
    <property type="entry name" value="Phytocyanin_dom"/>
</dbReference>
<protein>
    <recommendedName>
        <fullName evidence="6">Phytocyanin domain-containing protein</fullName>
    </recommendedName>
</protein>
<name>A0A9I9EJS5_CUCME</name>
<keyword evidence="5" id="KW-0325">Glycoprotein</keyword>
<evidence type="ECO:0000256" key="2">
    <source>
        <dbReference type="ARBA" id="ARBA00022723"/>
    </source>
</evidence>
<evidence type="ECO:0000259" key="6">
    <source>
        <dbReference type="PROSITE" id="PS51485"/>
    </source>
</evidence>
<organism evidence="7">
    <name type="scientific">Cucumis melo</name>
    <name type="common">Muskmelon</name>
    <dbReference type="NCBI Taxonomy" id="3656"/>
    <lineage>
        <taxon>Eukaryota</taxon>
        <taxon>Viridiplantae</taxon>
        <taxon>Streptophyta</taxon>
        <taxon>Embryophyta</taxon>
        <taxon>Tracheophyta</taxon>
        <taxon>Spermatophyta</taxon>
        <taxon>Magnoliopsida</taxon>
        <taxon>eudicotyledons</taxon>
        <taxon>Gunneridae</taxon>
        <taxon>Pentapetalae</taxon>
        <taxon>rosids</taxon>
        <taxon>fabids</taxon>
        <taxon>Cucurbitales</taxon>
        <taxon>Cucurbitaceae</taxon>
        <taxon>Benincaseae</taxon>
        <taxon>Cucumis</taxon>
    </lineage>
</organism>
<dbReference type="GO" id="GO:0046872">
    <property type="term" value="F:metal ion binding"/>
    <property type="evidence" value="ECO:0007669"/>
    <property type="project" value="UniProtKB-KW"/>
</dbReference>
<keyword evidence="4" id="KW-0186">Copper</keyword>
<dbReference type="GO" id="GO:0005886">
    <property type="term" value="C:plasma membrane"/>
    <property type="evidence" value="ECO:0007669"/>
    <property type="project" value="TreeGrafter"/>
</dbReference>
<dbReference type="Pfam" id="PF02298">
    <property type="entry name" value="Cu_bind_like"/>
    <property type="match status" value="1"/>
</dbReference>
<dbReference type="SUPFAM" id="SSF49503">
    <property type="entry name" value="Cupredoxins"/>
    <property type="match status" value="1"/>
</dbReference>
<accession>A0A9I9EJS5</accession>
<evidence type="ECO:0000256" key="4">
    <source>
        <dbReference type="ARBA" id="ARBA00023008"/>
    </source>
</evidence>
<dbReference type="GO" id="GO:0009055">
    <property type="term" value="F:electron transfer activity"/>
    <property type="evidence" value="ECO:0007669"/>
    <property type="project" value="InterPro"/>
</dbReference>
<evidence type="ECO:0000313" key="7">
    <source>
        <dbReference type="EnsemblPlants" id="MELO3C034703.2.1"/>
    </source>
</evidence>
<dbReference type="AlphaFoldDB" id="A0A9I9EJS5"/>